<evidence type="ECO:0000256" key="4">
    <source>
        <dbReference type="ARBA" id="ARBA00023319"/>
    </source>
</evidence>
<reference evidence="6" key="1">
    <citation type="submission" date="2025-08" db="UniProtKB">
        <authorList>
            <consortium name="Ensembl"/>
        </authorList>
    </citation>
    <scope>IDENTIFICATION</scope>
</reference>
<dbReference type="PROSITE" id="PS50835">
    <property type="entry name" value="IG_LIKE"/>
    <property type="match status" value="1"/>
</dbReference>
<evidence type="ECO:0000259" key="5">
    <source>
        <dbReference type="PROSITE" id="PS50835"/>
    </source>
</evidence>
<evidence type="ECO:0000256" key="3">
    <source>
        <dbReference type="ARBA" id="ARBA00023180"/>
    </source>
</evidence>
<dbReference type="InterPro" id="IPR013783">
    <property type="entry name" value="Ig-like_fold"/>
</dbReference>
<evidence type="ECO:0000313" key="7">
    <source>
        <dbReference type="Proteomes" id="UP000694540"/>
    </source>
</evidence>
<reference evidence="6" key="2">
    <citation type="submission" date="2025-09" db="UniProtKB">
        <authorList>
            <consortium name="Ensembl"/>
        </authorList>
    </citation>
    <scope>IDENTIFICATION</scope>
</reference>
<evidence type="ECO:0000313" key="6">
    <source>
        <dbReference type="Ensembl" id="ENSCWAP00000015696.1"/>
    </source>
</evidence>
<evidence type="ECO:0000256" key="1">
    <source>
        <dbReference type="ARBA" id="ARBA00022729"/>
    </source>
</evidence>
<dbReference type="SMART" id="SM00408">
    <property type="entry name" value="IGc2"/>
    <property type="match status" value="1"/>
</dbReference>
<keyword evidence="4" id="KW-0393">Immunoglobulin domain</keyword>
<dbReference type="PANTHER" id="PTHR44337:SF10">
    <property type="entry name" value="CARCINOEMBRYONIC ANTIGEN-RELATED CELL ADHESION MOLECULE 18"/>
    <property type="match status" value="1"/>
</dbReference>
<keyword evidence="2" id="KW-1015">Disulfide bond</keyword>
<name>A0A8C3WKX1_9CETA</name>
<dbReference type="InterPro" id="IPR003599">
    <property type="entry name" value="Ig_sub"/>
</dbReference>
<keyword evidence="7" id="KW-1185">Reference proteome</keyword>
<accession>A0A8C3WKX1</accession>
<keyword evidence="3" id="KW-0325">Glycoprotein</keyword>
<proteinExistence type="predicted"/>
<dbReference type="Gene3D" id="2.60.40.10">
    <property type="entry name" value="Immunoglobulins"/>
    <property type="match status" value="3"/>
</dbReference>
<dbReference type="Pfam" id="PF07686">
    <property type="entry name" value="V-set"/>
    <property type="match status" value="1"/>
</dbReference>
<dbReference type="Ensembl" id="ENSCWAT00000017042.1">
    <property type="protein sequence ID" value="ENSCWAP00000015696.1"/>
    <property type="gene ID" value="ENSCWAG00000012172.1"/>
</dbReference>
<dbReference type="PANTHER" id="PTHR44337">
    <property type="entry name" value="CARCINOEMBRYONIC ANTIGEN-RELATED CELL ADHESION MOLECULE 8"/>
    <property type="match status" value="1"/>
</dbReference>
<dbReference type="InterPro" id="IPR003598">
    <property type="entry name" value="Ig_sub2"/>
</dbReference>
<dbReference type="GeneTree" id="ENSGT01100000263479"/>
<keyword evidence="1" id="KW-0732">Signal</keyword>
<dbReference type="AlphaFoldDB" id="A0A8C3WKX1"/>
<organism evidence="6 7">
    <name type="scientific">Catagonus wagneri</name>
    <name type="common">Chacoan peccary</name>
    <dbReference type="NCBI Taxonomy" id="51154"/>
    <lineage>
        <taxon>Eukaryota</taxon>
        <taxon>Metazoa</taxon>
        <taxon>Chordata</taxon>
        <taxon>Craniata</taxon>
        <taxon>Vertebrata</taxon>
        <taxon>Euteleostomi</taxon>
        <taxon>Mammalia</taxon>
        <taxon>Eutheria</taxon>
        <taxon>Laurasiatheria</taxon>
        <taxon>Artiodactyla</taxon>
        <taxon>Suina</taxon>
        <taxon>Tayassuidae</taxon>
        <taxon>Catagonus</taxon>
    </lineage>
</organism>
<dbReference type="InterPro" id="IPR007110">
    <property type="entry name" value="Ig-like_dom"/>
</dbReference>
<dbReference type="InterPro" id="IPR013106">
    <property type="entry name" value="Ig_V-set"/>
</dbReference>
<dbReference type="SMART" id="SM00409">
    <property type="entry name" value="IG"/>
    <property type="match status" value="2"/>
</dbReference>
<sequence length="357" mass="39793">SQSANSLIGVETYRTLLALENAPEDAQAYSWHRGANDTEENMIISYNTTSDSRQYGPMFTGRESVLKTGDLQIRGTQLNDTGNYTVRMDAISGTQRATGWLEIQELQIPQISVNTTSVIEDIDSVAANCYTNDTNVRWYVNYAPVSSNNRMTVSPDTKTLIIQRIERFDSPLQCGIEIIPEIFEKSELIHLTVAYGPYDMSLTSTPSHLGGDMSAEIGSRVEMKCTAYSRPESKYRWFHNGSLLSFSEENITLPSLTWDQMGNYRCIVENPVTQLAFYQGLRVRVPCECGTCPRGFRPPDLVPSLPLPGRCLAFLPWRSGFRIDSRGSVCCVCVAGCRSDIRSQAVGIYKDGALLQL</sequence>
<evidence type="ECO:0000256" key="2">
    <source>
        <dbReference type="ARBA" id="ARBA00023157"/>
    </source>
</evidence>
<feature type="domain" description="Ig-like" evidence="5">
    <location>
        <begin position="197"/>
        <end position="270"/>
    </location>
</feature>
<dbReference type="Proteomes" id="UP000694540">
    <property type="component" value="Unplaced"/>
</dbReference>
<dbReference type="InterPro" id="IPR052598">
    <property type="entry name" value="IgSF_CEA-related"/>
</dbReference>
<dbReference type="InterPro" id="IPR036179">
    <property type="entry name" value="Ig-like_dom_sf"/>
</dbReference>
<dbReference type="SUPFAM" id="SSF48726">
    <property type="entry name" value="Immunoglobulin"/>
    <property type="match status" value="2"/>
</dbReference>
<protein>
    <recommendedName>
        <fullName evidence="5">Ig-like domain-containing protein</fullName>
    </recommendedName>
</protein>
<dbReference type="Pfam" id="PF13895">
    <property type="entry name" value="Ig_2"/>
    <property type="match status" value="1"/>
</dbReference>